<evidence type="ECO:0000256" key="1">
    <source>
        <dbReference type="SAM" id="MobiDB-lite"/>
    </source>
</evidence>
<protein>
    <submittedName>
        <fullName evidence="2">Uncharacterized protein</fullName>
    </submittedName>
</protein>
<organism evidence="2">
    <name type="scientific">viral metagenome</name>
    <dbReference type="NCBI Taxonomy" id="1070528"/>
    <lineage>
        <taxon>unclassified sequences</taxon>
        <taxon>metagenomes</taxon>
        <taxon>organismal metagenomes</taxon>
    </lineage>
</organism>
<feature type="compositionally biased region" description="Low complexity" evidence="1">
    <location>
        <begin position="195"/>
        <end position="212"/>
    </location>
</feature>
<feature type="region of interest" description="Disordered" evidence="1">
    <location>
        <begin position="193"/>
        <end position="216"/>
    </location>
</feature>
<sequence length="301" mass="34294">MNLSSNSQMSTFTSSENKGLLWSVLHGGGKFNGVPDASLKKVQVMFETTLNEMNESFEKTNQSIDLNVMNKEAVYSICKKLDNLMAEESKKITTDQKKQQQIPQLETVYRAEDIQKERQSAFNMELKKKEEEMSSIIKLRKPDEIKFSDDVYDKPIGNDMERLLAETLASRERELEQLNNSTGKEDKNVAEKWINPNSNSNADSTTARATATDGKKKVSFNNIQTEHEPTATEVEEKEVEEKEIEATLELNALMTKFKKINTNENTSKPSIQNSQQMSEDIAFIKKSMIELTEKINKLMNV</sequence>
<evidence type="ECO:0000313" key="2">
    <source>
        <dbReference type="EMBL" id="QHT86656.1"/>
    </source>
</evidence>
<proteinExistence type="predicted"/>
<dbReference type="AlphaFoldDB" id="A0A6C0I2S6"/>
<accession>A0A6C0I2S6</accession>
<dbReference type="EMBL" id="MN740075">
    <property type="protein sequence ID" value="QHT86656.1"/>
    <property type="molecule type" value="Genomic_DNA"/>
</dbReference>
<reference evidence="2" key="1">
    <citation type="journal article" date="2020" name="Nature">
        <title>Giant virus diversity and host interactions through global metagenomics.</title>
        <authorList>
            <person name="Schulz F."/>
            <person name="Roux S."/>
            <person name="Paez-Espino D."/>
            <person name="Jungbluth S."/>
            <person name="Walsh D.A."/>
            <person name="Denef V.J."/>
            <person name="McMahon K.D."/>
            <person name="Konstantinidis K.T."/>
            <person name="Eloe-Fadrosh E.A."/>
            <person name="Kyrpides N.C."/>
            <person name="Woyke T."/>
        </authorList>
    </citation>
    <scope>NUCLEOTIDE SEQUENCE</scope>
    <source>
        <strain evidence="2">GVMAG-M-3300023184-18</strain>
    </source>
</reference>
<name>A0A6C0I2S6_9ZZZZ</name>